<name>A0A6A6TW11_9PEZI</name>
<evidence type="ECO:0000313" key="4">
    <source>
        <dbReference type="Proteomes" id="UP000799302"/>
    </source>
</evidence>
<evidence type="ECO:0000256" key="2">
    <source>
        <dbReference type="SAM" id="SignalP"/>
    </source>
</evidence>
<protein>
    <submittedName>
        <fullName evidence="3">Uncharacterized protein</fullName>
    </submittedName>
</protein>
<dbReference type="Proteomes" id="UP000799302">
    <property type="component" value="Unassembled WGS sequence"/>
</dbReference>
<feature type="signal peptide" evidence="2">
    <location>
        <begin position="1"/>
        <end position="24"/>
    </location>
</feature>
<sequence length="148" mass="16295">MHLSLLLPLCGIAVAAIEAGQVQARQLTGWPKSQSSPAAIRRRDETETVTVDADGWTWRTKPTPTITQTYTMGQDGRPTRSEPSWGSTSTPTSTRSIITLSSSASSEMPVVTSTLYMEFTRTGKPTDWEKFSPSTTWRVHATTVYVEN</sequence>
<dbReference type="EMBL" id="MU004243">
    <property type="protein sequence ID" value="KAF2664285.1"/>
    <property type="molecule type" value="Genomic_DNA"/>
</dbReference>
<reference evidence="3" key="1">
    <citation type="journal article" date="2020" name="Stud. Mycol.">
        <title>101 Dothideomycetes genomes: a test case for predicting lifestyles and emergence of pathogens.</title>
        <authorList>
            <person name="Haridas S."/>
            <person name="Albert R."/>
            <person name="Binder M."/>
            <person name="Bloem J."/>
            <person name="Labutti K."/>
            <person name="Salamov A."/>
            <person name="Andreopoulos B."/>
            <person name="Baker S."/>
            <person name="Barry K."/>
            <person name="Bills G."/>
            <person name="Bluhm B."/>
            <person name="Cannon C."/>
            <person name="Castanera R."/>
            <person name="Culley D."/>
            <person name="Daum C."/>
            <person name="Ezra D."/>
            <person name="Gonzalez J."/>
            <person name="Henrissat B."/>
            <person name="Kuo A."/>
            <person name="Liang C."/>
            <person name="Lipzen A."/>
            <person name="Lutzoni F."/>
            <person name="Magnuson J."/>
            <person name="Mondo S."/>
            <person name="Nolan M."/>
            <person name="Ohm R."/>
            <person name="Pangilinan J."/>
            <person name="Park H.-J."/>
            <person name="Ramirez L."/>
            <person name="Alfaro M."/>
            <person name="Sun H."/>
            <person name="Tritt A."/>
            <person name="Yoshinaga Y."/>
            <person name="Zwiers L.-H."/>
            <person name="Turgeon B."/>
            <person name="Goodwin S."/>
            <person name="Spatafora J."/>
            <person name="Crous P."/>
            <person name="Grigoriev I."/>
        </authorList>
    </citation>
    <scope>NUCLEOTIDE SEQUENCE</scope>
    <source>
        <strain evidence="3">CBS 115976</strain>
    </source>
</reference>
<keyword evidence="2" id="KW-0732">Signal</keyword>
<feature type="compositionally biased region" description="Low complexity" evidence="1">
    <location>
        <begin position="81"/>
        <end position="96"/>
    </location>
</feature>
<feature type="compositionally biased region" description="Low complexity" evidence="1">
    <location>
        <begin position="62"/>
        <end position="71"/>
    </location>
</feature>
<accession>A0A6A6TW11</accession>
<evidence type="ECO:0000313" key="3">
    <source>
        <dbReference type="EMBL" id="KAF2664285.1"/>
    </source>
</evidence>
<proteinExistence type="predicted"/>
<feature type="region of interest" description="Disordered" evidence="1">
    <location>
        <begin position="62"/>
        <end position="96"/>
    </location>
</feature>
<feature type="chain" id="PRO_5025442265" evidence="2">
    <location>
        <begin position="25"/>
        <end position="148"/>
    </location>
</feature>
<organism evidence="3 4">
    <name type="scientific">Microthyrium microscopicum</name>
    <dbReference type="NCBI Taxonomy" id="703497"/>
    <lineage>
        <taxon>Eukaryota</taxon>
        <taxon>Fungi</taxon>
        <taxon>Dikarya</taxon>
        <taxon>Ascomycota</taxon>
        <taxon>Pezizomycotina</taxon>
        <taxon>Dothideomycetes</taxon>
        <taxon>Dothideomycetes incertae sedis</taxon>
        <taxon>Microthyriales</taxon>
        <taxon>Microthyriaceae</taxon>
        <taxon>Microthyrium</taxon>
    </lineage>
</organism>
<gene>
    <name evidence="3" type="ORF">BT63DRAFT_418407</name>
</gene>
<evidence type="ECO:0000256" key="1">
    <source>
        <dbReference type="SAM" id="MobiDB-lite"/>
    </source>
</evidence>
<dbReference type="AlphaFoldDB" id="A0A6A6TW11"/>
<keyword evidence="4" id="KW-1185">Reference proteome</keyword>